<evidence type="ECO:0000313" key="2">
    <source>
        <dbReference type="EMBL" id="PZQ94878.1"/>
    </source>
</evidence>
<dbReference type="GO" id="GO:0016740">
    <property type="term" value="F:transferase activity"/>
    <property type="evidence" value="ECO:0007669"/>
    <property type="project" value="UniProtKB-KW"/>
</dbReference>
<dbReference type="Pfam" id="PF00535">
    <property type="entry name" value="Glycos_transf_2"/>
    <property type="match status" value="1"/>
</dbReference>
<dbReference type="Proteomes" id="UP000248975">
    <property type="component" value="Unassembled WGS sequence"/>
</dbReference>
<protein>
    <submittedName>
        <fullName evidence="2">Glycosyl transferase family 2</fullName>
    </submittedName>
</protein>
<dbReference type="InterPro" id="IPR029044">
    <property type="entry name" value="Nucleotide-diphossugar_trans"/>
</dbReference>
<name>A0A2W5RW65_CERSP</name>
<dbReference type="CDD" id="cd00761">
    <property type="entry name" value="Glyco_tranf_GTA_type"/>
    <property type="match status" value="1"/>
</dbReference>
<dbReference type="SUPFAM" id="SSF53448">
    <property type="entry name" value="Nucleotide-diphospho-sugar transferases"/>
    <property type="match status" value="1"/>
</dbReference>
<keyword evidence="2" id="KW-0808">Transferase</keyword>
<accession>A0A2W5RW65</accession>
<dbReference type="PANTHER" id="PTHR43685">
    <property type="entry name" value="GLYCOSYLTRANSFERASE"/>
    <property type="match status" value="1"/>
</dbReference>
<reference evidence="2 3" key="1">
    <citation type="submission" date="2017-08" db="EMBL/GenBank/DDBJ databases">
        <title>Infants hospitalized years apart are colonized by the same room-sourced microbial strains.</title>
        <authorList>
            <person name="Brooks B."/>
            <person name="Olm M.R."/>
            <person name="Firek B.A."/>
            <person name="Baker R."/>
            <person name="Thomas B.C."/>
            <person name="Morowitz M.J."/>
            <person name="Banfield J.F."/>
        </authorList>
    </citation>
    <scope>NUCLEOTIDE SEQUENCE [LARGE SCALE GENOMIC DNA]</scope>
    <source>
        <strain evidence="2">S2_003_000_R2_11</strain>
    </source>
</reference>
<proteinExistence type="predicted"/>
<evidence type="ECO:0000259" key="1">
    <source>
        <dbReference type="Pfam" id="PF00535"/>
    </source>
</evidence>
<gene>
    <name evidence="2" type="ORF">DI533_21080</name>
</gene>
<dbReference type="EMBL" id="QFQS01000012">
    <property type="protein sequence ID" value="PZQ94878.1"/>
    <property type="molecule type" value="Genomic_DNA"/>
</dbReference>
<dbReference type="InterPro" id="IPR050834">
    <property type="entry name" value="Glycosyltransf_2"/>
</dbReference>
<dbReference type="InterPro" id="IPR001173">
    <property type="entry name" value="Glyco_trans_2-like"/>
</dbReference>
<dbReference type="AlphaFoldDB" id="A0A2W5RW65"/>
<sequence length="349" mass="38247">MGQPFAGHPFPRRTGHGILPDVSGPAPLYLHRTAGFMATSAAVDLEALMTAAPAVSVVIPAFNRAETIRAAVESVLRQTYGDFELLVVDDGSTDATMAVLAEIDDPRLRPLANPQNMGVSAARNTGIREAHGAWIAFQDSDDEWLPEKLALQMARIAEMGPNCVGGYCGMTIVGAPMTAGTDATTERYFPDASLGLREGNILERLLQISLISTQTLVARRDLLEKVGGFDESLPALVDWDCVLRLARLGPFAFVDQPLVRQYFSENSITRSRQKRAYARGRIVEKNRDLLERRPALLAEHYRFISGERRRLGDIPGARDAIRQALKAQPSPGLWLRAVYLGLMAQVKQA</sequence>
<comment type="caution">
    <text evidence="2">The sequence shown here is derived from an EMBL/GenBank/DDBJ whole genome shotgun (WGS) entry which is preliminary data.</text>
</comment>
<organism evidence="2 3">
    <name type="scientific">Cereibacter sphaeroides</name>
    <name type="common">Rhodobacter sphaeroides</name>
    <dbReference type="NCBI Taxonomy" id="1063"/>
    <lineage>
        <taxon>Bacteria</taxon>
        <taxon>Pseudomonadati</taxon>
        <taxon>Pseudomonadota</taxon>
        <taxon>Alphaproteobacteria</taxon>
        <taxon>Rhodobacterales</taxon>
        <taxon>Paracoccaceae</taxon>
        <taxon>Cereibacter</taxon>
    </lineage>
</organism>
<feature type="domain" description="Glycosyltransferase 2-like" evidence="1">
    <location>
        <begin position="56"/>
        <end position="166"/>
    </location>
</feature>
<evidence type="ECO:0000313" key="3">
    <source>
        <dbReference type="Proteomes" id="UP000248975"/>
    </source>
</evidence>
<dbReference type="Gene3D" id="3.90.550.10">
    <property type="entry name" value="Spore Coat Polysaccharide Biosynthesis Protein SpsA, Chain A"/>
    <property type="match status" value="1"/>
</dbReference>
<dbReference type="PANTHER" id="PTHR43685:SF2">
    <property type="entry name" value="GLYCOSYLTRANSFERASE 2-LIKE DOMAIN-CONTAINING PROTEIN"/>
    <property type="match status" value="1"/>
</dbReference>